<feature type="chain" id="PRO_5015145966" evidence="1">
    <location>
        <begin position="25"/>
        <end position="71"/>
    </location>
</feature>
<accession>A0A2P2M8N5</accession>
<feature type="signal peptide" evidence="1">
    <location>
        <begin position="1"/>
        <end position="24"/>
    </location>
</feature>
<dbReference type="AlphaFoldDB" id="A0A2P2M8N5"/>
<dbReference type="GO" id="GO:0016746">
    <property type="term" value="F:acyltransferase activity"/>
    <property type="evidence" value="ECO:0007669"/>
    <property type="project" value="UniProtKB-KW"/>
</dbReference>
<organism evidence="2">
    <name type="scientific">Rhizophora mucronata</name>
    <name type="common">Asiatic mangrove</name>
    <dbReference type="NCBI Taxonomy" id="61149"/>
    <lineage>
        <taxon>Eukaryota</taxon>
        <taxon>Viridiplantae</taxon>
        <taxon>Streptophyta</taxon>
        <taxon>Embryophyta</taxon>
        <taxon>Tracheophyta</taxon>
        <taxon>Spermatophyta</taxon>
        <taxon>Magnoliopsida</taxon>
        <taxon>eudicotyledons</taxon>
        <taxon>Gunneridae</taxon>
        <taxon>Pentapetalae</taxon>
        <taxon>rosids</taxon>
        <taxon>fabids</taxon>
        <taxon>Malpighiales</taxon>
        <taxon>Rhizophoraceae</taxon>
        <taxon>Rhizophora</taxon>
    </lineage>
</organism>
<evidence type="ECO:0000256" key="1">
    <source>
        <dbReference type="SAM" id="SignalP"/>
    </source>
</evidence>
<keyword evidence="2" id="KW-0012">Acyltransferase</keyword>
<proteinExistence type="predicted"/>
<sequence length="71" mass="8430">MNKSVVLCLYVNFWIFLSTPRSVGEWPMHVIKKDLHLPFHHHMTLPIQLLQLLQCNQIQDMSTCKKLSIWV</sequence>
<name>A0A2P2M8N5_RHIMU</name>
<reference evidence="2" key="1">
    <citation type="submission" date="2018-02" db="EMBL/GenBank/DDBJ databases">
        <title>Rhizophora mucronata_Transcriptome.</title>
        <authorList>
            <person name="Meera S.P."/>
            <person name="Sreeshan A."/>
            <person name="Augustine A."/>
        </authorList>
    </citation>
    <scope>NUCLEOTIDE SEQUENCE</scope>
    <source>
        <tissue evidence="2">Leaf</tissue>
    </source>
</reference>
<protein>
    <submittedName>
        <fullName evidence="2">Diacylglycerol O-acyltransferase 1-like isoform X1</fullName>
    </submittedName>
</protein>
<keyword evidence="2" id="KW-0808">Transferase</keyword>
<evidence type="ECO:0000313" key="2">
    <source>
        <dbReference type="EMBL" id="MBX26569.1"/>
    </source>
</evidence>
<keyword evidence="1" id="KW-0732">Signal</keyword>
<dbReference type="EMBL" id="GGEC01046085">
    <property type="protein sequence ID" value="MBX26569.1"/>
    <property type="molecule type" value="Transcribed_RNA"/>
</dbReference>